<reference evidence="2" key="1">
    <citation type="submission" date="2020-04" db="EMBL/GenBank/DDBJ databases">
        <title>Description of Shewanella salipaludis sp. nov., isolated from a salt marsh.</title>
        <authorList>
            <person name="Park S."/>
            <person name="Yoon J.-H."/>
        </authorList>
    </citation>
    <scope>NUCLEOTIDE SEQUENCE</scope>
    <source>
        <strain evidence="2">SHSM-M6</strain>
    </source>
</reference>
<dbReference type="Proteomes" id="UP000737113">
    <property type="component" value="Unassembled WGS sequence"/>
</dbReference>
<evidence type="ECO:0000313" key="3">
    <source>
        <dbReference type="Proteomes" id="UP000737113"/>
    </source>
</evidence>
<evidence type="ECO:0000313" key="2">
    <source>
        <dbReference type="EMBL" id="NMH65691.1"/>
    </source>
</evidence>
<keyword evidence="3" id="KW-1185">Reference proteome</keyword>
<accession>A0A972JN10</accession>
<feature type="transmembrane region" description="Helical" evidence="1">
    <location>
        <begin position="49"/>
        <end position="68"/>
    </location>
</feature>
<comment type="caution">
    <text evidence="2">The sequence shown here is derived from an EMBL/GenBank/DDBJ whole genome shotgun (WGS) entry which is preliminary data.</text>
</comment>
<keyword evidence="1" id="KW-1133">Transmembrane helix</keyword>
<feature type="transmembrane region" description="Helical" evidence="1">
    <location>
        <begin position="113"/>
        <end position="132"/>
    </location>
</feature>
<protein>
    <submittedName>
        <fullName evidence="2">Uncharacterized protein</fullName>
    </submittedName>
</protein>
<sequence length="140" mass="15033">MNLLLIIAGGLSALAALLHLGCIYFGAPWYRFFGAGERMAALASQGSSWPTLITLGIASMLGIWSLYAFSAAGVIGRLPLLRTCLILIGCIYLIRGIGGFYFVTMPMGRSSGFWIWSSGICLTLGLCHLLGLKQQWALLS</sequence>
<name>A0A972JN10_9GAMM</name>
<gene>
    <name evidence="2" type="ORF">HC757_10990</name>
</gene>
<evidence type="ECO:0000256" key="1">
    <source>
        <dbReference type="SAM" id="Phobius"/>
    </source>
</evidence>
<keyword evidence="1" id="KW-0812">Transmembrane</keyword>
<dbReference type="RefSeq" id="WP_169564556.1">
    <property type="nucleotide sequence ID" value="NZ_JAAXYH010000007.1"/>
</dbReference>
<keyword evidence="1" id="KW-0472">Membrane</keyword>
<dbReference type="EMBL" id="JAAXYH010000007">
    <property type="protein sequence ID" value="NMH65691.1"/>
    <property type="molecule type" value="Genomic_DNA"/>
</dbReference>
<proteinExistence type="predicted"/>
<feature type="transmembrane region" description="Helical" evidence="1">
    <location>
        <begin position="80"/>
        <end position="101"/>
    </location>
</feature>
<dbReference type="AlphaFoldDB" id="A0A972JN10"/>
<organism evidence="2 3">
    <name type="scientific">Shewanella salipaludis</name>
    <dbReference type="NCBI Taxonomy" id="2723052"/>
    <lineage>
        <taxon>Bacteria</taxon>
        <taxon>Pseudomonadati</taxon>
        <taxon>Pseudomonadota</taxon>
        <taxon>Gammaproteobacteria</taxon>
        <taxon>Alteromonadales</taxon>
        <taxon>Shewanellaceae</taxon>
        <taxon>Shewanella</taxon>
    </lineage>
</organism>